<accession>A0A8C3PJH2</accession>
<dbReference type="PANTHER" id="PTHR10845:SF145">
    <property type="entry name" value="REGULATOR OF G-PROTEIN SIGNALING 19"/>
    <property type="match status" value="1"/>
</dbReference>
<feature type="compositionally biased region" description="Basic and acidic residues" evidence="15">
    <location>
        <begin position="53"/>
        <end position="66"/>
    </location>
</feature>
<dbReference type="GO" id="GO:0009968">
    <property type="term" value="P:negative regulation of signal transduction"/>
    <property type="evidence" value="ECO:0007669"/>
    <property type="project" value="UniProtKB-KW"/>
</dbReference>
<evidence type="ECO:0000256" key="11">
    <source>
        <dbReference type="ARBA" id="ARBA00023288"/>
    </source>
</evidence>
<dbReference type="PRINTS" id="PR01301">
    <property type="entry name" value="RGSPROTEIN"/>
</dbReference>
<dbReference type="GO" id="GO:0005634">
    <property type="term" value="C:nucleus"/>
    <property type="evidence" value="ECO:0007669"/>
    <property type="project" value="UniProtKB-SubCell"/>
</dbReference>
<evidence type="ECO:0000313" key="17">
    <source>
        <dbReference type="Ensembl" id="ENSCPGP00000006199.1"/>
    </source>
</evidence>
<dbReference type="InterPro" id="IPR036305">
    <property type="entry name" value="RGS_sf"/>
</dbReference>
<comment type="function">
    <text evidence="12">Inhibits signal transduction by increasing the GTPase activity of G protein alpha subunits thereby driving them into their inactive GDP-bound form. Binds selectively to G(z)-alpha and G(alpha)-i2 subunits, accelerates their GTPase activity and regulates their signaling activities. The G(z)-alpha activity is inhibited by the phosphorylation and palmitoylation of the G-protein. Negatively regulates mu-opioid receptor-mediated activation of the G-proteins.</text>
</comment>
<name>A0A8C3PJH2_9CHAR</name>
<evidence type="ECO:0000256" key="5">
    <source>
        <dbReference type="ARBA" id="ARBA00022700"/>
    </source>
</evidence>
<evidence type="ECO:0000256" key="6">
    <source>
        <dbReference type="ARBA" id="ARBA00022843"/>
    </source>
</evidence>
<feature type="region of interest" description="Disordered" evidence="15">
    <location>
        <begin position="32"/>
        <end position="101"/>
    </location>
</feature>
<organism evidence="17 18">
    <name type="scientific">Calidris pygmaea</name>
    <name type="common">Spoon-billed sandpiper</name>
    <dbReference type="NCBI Taxonomy" id="425635"/>
    <lineage>
        <taxon>Eukaryota</taxon>
        <taxon>Metazoa</taxon>
        <taxon>Chordata</taxon>
        <taxon>Craniata</taxon>
        <taxon>Vertebrata</taxon>
        <taxon>Euteleostomi</taxon>
        <taxon>Archelosauria</taxon>
        <taxon>Archosauria</taxon>
        <taxon>Dinosauria</taxon>
        <taxon>Saurischia</taxon>
        <taxon>Theropoda</taxon>
        <taxon>Coelurosauria</taxon>
        <taxon>Aves</taxon>
        <taxon>Neognathae</taxon>
        <taxon>Neoaves</taxon>
        <taxon>Charadriiformes</taxon>
        <taxon>Scolopacidae</taxon>
        <taxon>Calidris</taxon>
    </lineage>
</organism>
<evidence type="ECO:0000313" key="18">
    <source>
        <dbReference type="Proteomes" id="UP000694419"/>
    </source>
</evidence>
<keyword evidence="5" id="KW-0734">Signal transduction inhibitor</keyword>
<dbReference type="PANTHER" id="PTHR10845">
    <property type="entry name" value="REGULATOR OF G PROTEIN SIGNALING"/>
    <property type="match status" value="1"/>
</dbReference>
<dbReference type="FunFam" id="1.10.196.10:FF:000001">
    <property type="entry name" value="Regulator of G-protein signaling 8"/>
    <property type="match status" value="1"/>
</dbReference>
<dbReference type="InterPro" id="IPR016137">
    <property type="entry name" value="RGS"/>
</dbReference>
<protein>
    <recommendedName>
        <fullName evidence="14">Regulator of G-protein signaling 20</fullName>
    </recommendedName>
</protein>
<dbReference type="GO" id="GO:0007186">
    <property type="term" value="P:G protein-coupled receptor signaling pathway"/>
    <property type="evidence" value="ECO:0007669"/>
    <property type="project" value="UniProtKB-ARBA"/>
</dbReference>
<evidence type="ECO:0000256" key="8">
    <source>
        <dbReference type="ARBA" id="ARBA00023139"/>
    </source>
</evidence>
<keyword evidence="10" id="KW-0539">Nucleus</keyword>
<keyword evidence="6" id="KW-0832">Ubl conjugation</keyword>
<evidence type="ECO:0000256" key="4">
    <source>
        <dbReference type="ARBA" id="ARBA00022490"/>
    </source>
</evidence>
<keyword evidence="18" id="KW-1185">Reference proteome</keyword>
<dbReference type="SUPFAM" id="SSF48097">
    <property type="entry name" value="Regulator of G-protein signaling, RGS"/>
    <property type="match status" value="1"/>
</dbReference>
<keyword evidence="8" id="KW-0564">Palmitate</keyword>
<dbReference type="AlphaFoldDB" id="A0A8C3PJH2"/>
<dbReference type="GO" id="GO:0016020">
    <property type="term" value="C:membrane"/>
    <property type="evidence" value="ECO:0007669"/>
    <property type="project" value="UniProtKB-SubCell"/>
</dbReference>
<evidence type="ECO:0000256" key="3">
    <source>
        <dbReference type="ARBA" id="ARBA00004635"/>
    </source>
</evidence>
<keyword evidence="7" id="KW-0472">Membrane</keyword>
<feature type="domain" description="RGS" evidence="16">
    <location>
        <begin position="162"/>
        <end position="278"/>
    </location>
</feature>
<evidence type="ECO:0000256" key="13">
    <source>
        <dbReference type="ARBA" id="ARBA00062637"/>
    </source>
</evidence>
<comment type="subunit">
    <text evidence="13">Forms a complex with G(alpha)z/i2 subunits and mu-opioid receptors; the formation of this complex results in mu-opioid receptor desensitization. Interacts with OPRM1.</text>
</comment>
<dbReference type="Ensembl" id="ENSCPGT00000006823.1">
    <property type="protein sequence ID" value="ENSCPGP00000006199.1"/>
    <property type="gene ID" value="ENSCPGG00000004429.1"/>
</dbReference>
<dbReference type="FunFam" id="1.10.167.10:FF:000015">
    <property type="entry name" value="Regulator of G-protein signaling 17"/>
    <property type="match status" value="1"/>
</dbReference>
<dbReference type="GO" id="GO:0005737">
    <property type="term" value="C:cytoplasm"/>
    <property type="evidence" value="ECO:0007669"/>
    <property type="project" value="UniProtKB-SubCell"/>
</dbReference>
<dbReference type="SMART" id="SM00315">
    <property type="entry name" value="RGS"/>
    <property type="match status" value="1"/>
</dbReference>
<dbReference type="Gene3D" id="1.10.167.10">
    <property type="entry name" value="Regulator of G-protein Signalling 4, domain 2"/>
    <property type="match status" value="1"/>
</dbReference>
<proteinExistence type="predicted"/>
<keyword evidence="4" id="KW-0963">Cytoplasm</keyword>
<sequence>MEQPPPSRPKPGGPSAKVTWCRFSSLPAGSIQEAAGTLAGGSRRRHGSPAGWGERRAAEEPPKHDPTPSTVYEAGRQYAGPASAETPLPMSRHETSPTTVQPASNHRPNACCFCWCCCCSCSWNEDRERAWRASRETKLETIPNCEACAKPTPEEVRGWAQSFDKLMKSPAGRNVFREFLRTEYSEENMLFWLACEELKNECNKHTIDEKARMIYEDYISILSPKEVSLDSRVREVINRKMQEPSSHTFDDAQLQIYTLMHRDSYPRFLNSAIYKSLLQSVSRSSSES</sequence>
<evidence type="ECO:0000256" key="14">
    <source>
        <dbReference type="ARBA" id="ARBA00069194"/>
    </source>
</evidence>
<dbReference type="PROSITE" id="PS50132">
    <property type="entry name" value="RGS"/>
    <property type="match status" value="1"/>
</dbReference>
<evidence type="ECO:0000256" key="12">
    <source>
        <dbReference type="ARBA" id="ARBA00055468"/>
    </source>
</evidence>
<keyword evidence="9" id="KW-0325">Glycoprotein</keyword>
<dbReference type="Proteomes" id="UP000694419">
    <property type="component" value="Unplaced"/>
</dbReference>
<evidence type="ECO:0000256" key="10">
    <source>
        <dbReference type="ARBA" id="ARBA00023242"/>
    </source>
</evidence>
<evidence type="ECO:0000256" key="9">
    <source>
        <dbReference type="ARBA" id="ARBA00023180"/>
    </source>
</evidence>
<evidence type="ECO:0000256" key="15">
    <source>
        <dbReference type="SAM" id="MobiDB-lite"/>
    </source>
</evidence>
<evidence type="ECO:0000256" key="2">
    <source>
        <dbReference type="ARBA" id="ARBA00004496"/>
    </source>
</evidence>
<evidence type="ECO:0000259" key="16">
    <source>
        <dbReference type="PROSITE" id="PS50132"/>
    </source>
</evidence>
<keyword evidence="11" id="KW-0449">Lipoprotein</keyword>
<comment type="subcellular location">
    <subcellularLocation>
        <location evidence="2">Cytoplasm</location>
    </subcellularLocation>
    <subcellularLocation>
        <location evidence="3">Membrane</location>
        <topology evidence="3">Lipid-anchor</topology>
    </subcellularLocation>
    <subcellularLocation>
        <location evidence="1">Nucleus</location>
    </subcellularLocation>
</comment>
<reference evidence="17" key="2">
    <citation type="submission" date="2025-09" db="UniProtKB">
        <authorList>
            <consortium name="Ensembl"/>
        </authorList>
    </citation>
    <scope>IDENTIFICATION</scope>
</reference>
<reference evidence="17" key="1">
    <citation type="submission" date="2025-08" db="UniProtKB">
        <authorList>
            <consortium name="Ensembl"/>
        </authorList>
    </citation>
    <scope>IDENTIFICATION</scope>
</reference>
<dbReference type="Pfam" id="PF00615">
    <property type="entry name" value="RGS"/>
    <property type="match status" value="1"/>
</dbReference>
<evidence type="ECO:0000256" key="1">
    <source>
        <dbReference type="ARBA" id="ARBA00004123"/>
    </source>
</evidence>
<dbReference type="InterPro" id="IPR044926">
    <property type="entry name" value="RGS_subdomain_2"/>
</dbReference>
<evidence type="ECO:0000256" key="7">
    <source>
        <dbReference type="ARBA" id="ARBA00023136"/>
    </source>
</evidence>